<sequence length="101" mass="12119">MYNLEEQYENLYDFVRNLEILLQKNLFNNQFNNDLRNFGNDIISLCKSKHFNITSNDLLSLNSFNELFAKTNVSSKEYLISQVENFYTDIIEPTKDEYYHN</sequence>
<dbReference type="AlphaFoldDB" id="A0A1R3TBR1"/>
<name>A0A1R3TBR1_STRSL</name>
<organism evidence="1">
    <name type="scientific">Streptococcus salivarius</name>
    <dbReference type="NCBI Taxonomy" id="1304"/>
    <lineage>
        <taxon>Bacteria</taxon>
        <taxon>Bacillati</taxon>
        <taxon>Bacillota</taxon>
        <taxon>Bacilli</taxon>
        <taxon>Lactobacillales</taxon>
        <taxon>Streptococcaceae</taxon>
        <taxon>Streptococcus</taxon>
    </lineage>
</organism>
<proteinExistence type="predicted"/>
<dbReference type="EMBL" id="LT622832">
    <property type="protein sequence ID" value="SCW20839.1"/>
    <property type="molecule type" value="Genomic_DNA"/>
</dbReference>
<reference evidence="1" key="2">
    <citation type="submission" date="2017-02" db="EMBL/GenBank/DDBJ databases">
        <title>Diversity of integrative and conjugative elements of Streptococcus salivarius and their intra- and interspecies transfer.</title>
        <authorList>
            <person name="Dahmane N."/>
            <person name="Libante V."/>
            <person name="Charron-Bourgoin F."/>
            <person name="Guedon E."/>
            <person name="Guedon G."/>
            <person name="Leblond-Bourget N."/>
            <person name="Payot S."/>
        </authorList>
    </citation>
    <scope>NUCLEOTIDE SEQUENCE</scope>
    <source>
        <strain evidence="1">L50</strain>
    </source>
</reference>
<dbReference type="RefSeq" id="WP_183138075.1">
    <property type="nucleotide sequence ID" value="NZ_JADNKO010000015.1"/>
</dbReference>
<accession>A0A1R3TBR1</accession>
<protein>
    <submittedName>
        <fullName evidence="1">Uncharacterized protein</fullName>
    </submittedName>
</protein>
<reference evidence="1" key="1">
    <citation type="submission" date="2016-08" db="EMBL/GenBank/DDBJ databases">
        <authorList>
            <person name="Seilhamer J.J."/>
        </authorList>
    </citation>
    <scope>NUCLEOTIDE SEQUENCE</scope>
    <source>
        <strain evidence="1">L50</strain>
    </source>
</reference>
<evidence type="ECO:0000313" key="1">
    <source>
        <dbReference type="EMBL" id="SCW20839.1"/>
    </source>
</evidence>